<reference evidence="1" key="2">
    <citation type="submission" date="2020-10" db="EMBL/GenBank/DDBJ databases">
        <authorList>
            <person name="Cooper E.A."/>
            <person name="Brenton Z.W."/>
            <person name="Flinn B.S."/>
            <person name="Jenkins J."/>
            <person name="Shu S."/>
            <person name="Flowers D."/>
            <person name="Luo F."/>
            <person name="Wang Y."/>
            <person name="Xia P."/>
            <person name="Barry K."/>
            <person name="Daum C."/>
            <person name="Lipzen A."/>
            <person name="Yoshinaga Y."/>
            <person name="Schmutz J."/>
            <person name="Saski C."/>
            <person name="Vermerris W."/>
            <person name="Kresovich S."/>
        </authorList>
    </citation>
    <scope>NUCLEOTIDE SEQUENCE</scope>
</reference>
<evidence type="ECO:0000313" key="2">
    <source>
        <dbReference type="Proteomes" id="UP000807115"/>
    </source>
</evidence>
<dbReference type="Proteomes" id="UP000807115">
    <property type="component" value="Chromosome 4"/>
</dbReference>
<reference evidence="1" key="1">
    <citation type="journal article" date="2019" name="BMC Genomics">
        <title>A new reference genome for Sorghum bicolor reveals high levels of sequence similarity between sweet and grain genotypes: implications for the genetics of sugar metabolism.</title>
        <authorList>
            <person name="Cooper E.A."/>
            <person name="Brenton Z.W."/>
            <person name="Flinn B.S."/>
            <person name="Jenkins J."/>
            <person name="Shu S."/>
            <person name="Flowers D."/>
            <person name="Luo F."/>
            <person name="Wang Y."/>
            <person name="Xia P."/>
            <person name="Barry K."/>
            <person name="Daum C."/>
            <person name="Lipzen A."/>
            <person name="Yoshinaga Y."/>
            <person name="Schmutz J."/>
            <person name="Saski C."/>
            <person name="Vermerris W."/>
            <person name="Kresovich S."/>
        </authorList>
    </citation>
    <scope>NUCLEOTIDE SEQUENCE</scope>
</reference>
<dbReference type="AlphaFoldDB" id="A0A921UIR7"/>
<sequence length="120" mass="12468">MGRHLDTPATPGMMPLDLGGEAGHTLQITPDLHVIATPATVHVTVTPVTVRVTATPEITPGTATLVTVQSSLAARLMTLLPPVLHQARATGRPPHQPQQAARLSPASTVASLVTRLLSVL</sequence>
<organism evidence="1 2">
    <name type="scientific">Sorghum bicolor</name>
    <name type="common">Sorghum</name>
    <name type="synonym">Sorghum vulgare</name>
    <dbReference type="NCBI Taxonomy" id="4558"/>
    <lineage>
        <taxon>Eukaryota</taxon>
        <taxon>Viridiplantae</taxon>
        <taxon>Streptophyta</taxon>
        <taxon>Embryophyta</taxon>
        <taxon>Tracheophyta</taxon>
        <taxon>Spermatophyta</taxon>
        <taxon>Magnoliopsida</taxon>
        <taxon>Liliopsida</taxon>
        <taxon>Poales</taxon>
        <taxon>Poaceae</taxon>
        <taxon>PACMAD clade</taxon>
        <taxon>Panicoideae</taxon>
        <taxon>Andropogonodae</taxon>
        <taxon>Andropogoneae</taxon>
        <taxon>Sorghinae</taxon>
        <taxon>Sorghum</taxon>
    </lineage>
</organism>
<comment type="caution">
    <text evidence="1">The sequence shown here is derived from an EMBL/GenBank/DDBJ whole genome shotgun (WGS) entry which is preliminary data.</text>
</comment>
<protein>
    <submittedName>
        <fullName evidence="1">Uncharacterized protein</fullName>
    </submittedName>
</protein>
<accession>A0A921UIR7</accession>
<name>A0A921UIR7_SORBI</name>
<evidence type="ECO:0000313" key="1">
    <source>
        <dbReference type="EMBL" id="KAG0533607.1"/>
    </source>
</evidence>
<gene>
    <name evidence="1" type="ORF">BDA96_04G207000</name>
</gene>
<dbReference type="EMBL" id="CM027683">
    <property type="protein sequence ID" value="KAG0533607.1"/>
    <property type="molecule type" value="Genomic_DNA"/>
</dbReference>
<proteinExistence type="predicted"/>